<dbReference type="PROSITE" id="PS51330">
    <property type="entry name" value="DHFR_2"/>
    <property type="match status" value="1"/>
</dbReference>
<dbReference type="FunFam" id="3.40.430.10:FF:000001">
    <property type="entry name" value="Dihydrofolate reductase"/>
    <property type="match status" value="1"/>
</dbReference>
<dbReference type="RefSeq" id="WP_114644499.1">
    <property type="nucleotide sequence ID" value="NZ_QQNH01000002.1"/>
</dbReference>
<dbReference type="GO" id="GO:0046655">
    <property type="term" value="P:folic acid metabolic process"/>
    <property type="evidence" value="ECO:0007669"/>
    <property type="project" value="TreeGrafter"/>
</dbReference>
<keyword evidence="5 8" id="KW-0521">NADP</keyword>
<evidence type="ECO:0000259" key="10">
    <source>
        <dbReference type="PROSITE" id="PS51330"/>
    </source>
</evidence>
<dbReference type="InterPro" id="IPR012259">
    <property type="entry name" value="DHFR"/>
</dbReference>
<evidence type="ECO:0000256" key="4">
    <source>
        <dbReference type="ARBA" id="ARBA00022563"/>
    </source>
</evidence>
<dbReference type="EC" id="1.5.1.3" evidence="3 8"/>
<proteinExistence type="inferred from homology"/>
<dbReference type="GO" id="GO:0046452">
    <property type="term" value="P:dihydrofolate metabolic process"/>
    <property type="evidence" value="ECO:0007669"/>
    <property type="project" value="TreeGrafter"/>
</dbReference>
<dbReference type="Proteomes" id="UP000253759">
    <property type="component" value="Unassembled WGS sequence"/>
</dbReference>
<dbReference type="PANTHER" id="PTHR48069">
    <property type="entry name" value="DIHYDROFOLATE REDUCTASE"/>
    <property type="match status" value="1"/>
</dbReference>
<organism evidence="11 12">
    <name type="scientific">Pelagibacterium lacus</name>
    <dbReference type="NCBI Taxonomy" id="2282655"/>
    <lineage>
        <taxon>Bacteria</taxon>
        <taxon>Pseudomonadati</taxon>
        <taxon>Pseudomonadota</taxon>
        <taxon>Alphaproteobacteria</taxon>
        <taxon>Hyphomicrobiales</taxon>
        <taxon>Devosiaceae</taxon>
        <taxon>Pelagibacterium</taxon>
    </lineage>
</organism>
<dbReference type="InterPro" id="IPR017925">
    <property type="entry name" value="DHFR_CS"/>
</dbReference>
<sequence>MSIRIAMIAAVGRNGAIGSAGDLPWRLPSDFAFYKRTTMGRPLIMGRKTFESIGRPLPGRANIVVTRQSGYAPDGVEVHADLDAAIARGREIAARDGVDEVFINGGGEIYARAMPLADRLYITHVDAAPEADVFFPAIDPAAWEGRDVLDVVPGERDSAGFVVRVYERRRRSP</sequence>
<name>A0A369W794_9HYPH</name>
<dbReference type="OrthoDB" id="9804315at2"/>
<dbReference type="AlphaFoldDB" id="A0A369W794"/>
<dbReference type="CDD" id="cd00209">
    <property type="entry name" value="DHFR"/>
    <property type="match status" value="1"/>
</dbReference>
<dbReference type="PRINTS" id="PR00070">
    <property type="entry name" value="DHFR"/>
</dbReference>
<dbReference type="Gene3D" id="3.40.430.10">
    <property type="entry name" value="Dihydrofolate Reductase, subunit A"/>
    <property type="match status" value="1"/>
</dbReference>
<evidence type="ECO:0000313" key="11">
    <source>
        <dbReference type="EMBL" id="RDE10203.1"/>
    </source>
</evidence>
<dbReference type="SUPFAM" id="SSF53597">
    <property type="entry name" value="Dihydrofolate reductase-like"/>
    <property type="match status" value="1"/>
</dbReference>
<comment type="catalytic activity">
    <reaction evidence="8">
        <text>(6S)-5,6,7,8-tetrahydrofolate + NADP(+) = 7,8-dihydrofolate + NADPH + H(+)</text>
        <dbReference type="Rhea" id="RHEA:15009"/>
        <dbReference type="ChEBI" id="CHEBI:15378"/>
        <dbReference type="ChEBI" id="CHEBI:57451"/>
        <dbReference type="ChEBI" id="CHEBI:57453"/>
        <dbReference type="ChEBI" id="CHEBI:57783"/>
        <dbReference type="ChEBI" id="CHEBI:58349"/>
        <dbReference type="EC" id="1.5.1.3"/>
    </reaction>
</comment>
<evidence type="ECO:0000256" key="6">
    <source>
        <dbReference type="ARBA" id="ARBA00023002"/>
    </source>
</evidence>
<keyword evidence="6 8" id="KW-0560">Oxidoreductase</keyword>
<dbReference type="InterPro" id="IPR024072">
    <property type="entry name" value="DHFR-like_dom_sf"/>
</dbReference>
<dbReference type="PANTHER" id="PTHR48069:SF3">
    <property type="entry name" value="DIHYDROFOLATE REDUCTASE"/>
    <property type="match status" value="1"/>
</dbReference>
<dbReference type="GO" id="GO:0006730">
    <property type="term" value="P:one-carbon metabolic process"/>
    <property type="evidence" value="ECO:0007669"/>
    <property type="project" value="UniProtKB-KW"/>
</dbReference>
<evidence type="ECO:0000313" key="12">
    <source>
        <dbReference type="Proteomes" id="UP000253759"/>
    </source>
</evidence>
<dbReference type="GO" id="GO:0005829">
    <property type="term" value="C:cytosol"/>
    <property type="evidence" value="ECO:0007669"/>
    <property type="project" value="TreeGrafter"/>
</dbReference>
<reference evidence="12" key="1">
    <citation type="submission" date="2018-07" db="EMBL/GenBank/DDBJ databases">
        <authorList>
            <person name="Liu B.-T."/>
            <person name="Du Z."/>
        </authorList>
    </citation>
    <scope>NUCLEOTIDE SEQUENCE [LARGE SCALE GENOMIC DNA]</scope>
    <source>
        <strain evidence="12">XYN52</strain>
    </source>
</reference>
<dbReference type="GO" id="GO:0070401">
    <property type="term" value="F:NADP+ binding"/>
    <property type="evidence" value="ECO:0007669"/>
    <property type="project" value="UniProtKB-ARBA"/>
</dbReference>
<comment type="similarity">
    <text evidence="2 8 9">Belongs to the dihydrofolate reductase family.</text>
</comment>
<dbReference type="InterPro" id="IPR001796">
    <property type="entry name" value="DHFR_dom"/>
</dbReference>
<comment type="pathway">
    <text evidence="1 8">Cofactor biosynthesis; tetrahydrofolate biosynthesis; 5,6,7,8-tetrahydrofolate from 7,8-dihydrofolate: step 1/1.</text>
</comment>
<evidence type="ECO:0000256" key="8">
    <source>
        <dbReference type="PIRNR" id="PIRNR000194"/>
    </source>
</evidence>
<dbReference type="Pfam" id="PF00186">
    <property type="entry name" value="DHFR_1"/>
    <property type="match status" value="1"/>
</dbReference>
<dbReference type="UniPathway" id="UPA00077">
    <property type="reaction ID" value="UER00158"/>
</dbReference>
<dbReference type="GO" id="GO:0004146">
    <property type="term" value="F:dihydrofolate reductase activity"/>
    <property type="evidence" value="ECO:0007669"/>
    <property type="project" value="UniProtKB-EC"/>
</dbReference>
<accession>A0A369W794</accession>
<evidence type="ECO:0000256" key="9">
    <source>
        <dbReference type="RuleBase" id="RU004474"/>
    </source>
</evidence>
<keyword evidence="12" id="KW-1185">Reference proteome</keyword>
<dbReference type="PIRSF" id="PIRSF000194">
    <property type="entry name" value="DHFR"/>
    <property type="match status" value="1"/>
</dbReference>
<evidence type="ECO:0000256" key="2">
    <source>
        <dbReference type="ARBA" id="ARBA00009539"/>
    </source>
</evidence>
<dbReference type="EMBL" id="QQNH01000002">
    <property type="protein sequence ID" value="RDE10203.1"/>
    <property type="molecule type" value="Genomic_DNA"/>
</dbReference>
<evidence type="ECO:0000256" key="3">
    <source>
        <dbReference type="ARBA" id="ARBA00012856"/>
    </source>
</evidence>
<evidence type="ECO:0000256" key="5">
    <source>
        <dbReference type="ARBA" id="ARBA00022857"/>
    </source>
</evidence>
<feature type="domain" description="DHFR" evidence="10">
    <location>
        <begin position="4"/>
        <end position="168"/>
    </location>
</feature>
<dbReference type="PROSITE" id="PS00075">
    <property type="entry name" value="DHFR_1"/>
    <property type="match status" value="1"/>
</dbReference>
<evidence type="ECO:0000256" key="1">
    <source>
        <dbReference type="ARBA" id="ARBA00004903"/>
    </source>
</evidence>
<comment type="caution">
    <text evidence="11">The sequence shown here is derived from an EMBL/GenBank/DDBJ whole genome shotgun (WGS) entry which is preliminary data.</text>
</comment>
<dbReference type="GO" id="GO:0046654">
    <property type="term" value="P:tetrahydrofolate biosynthetic process"/>
    <property type="evidence" value="ECO:0007669"/>
    <property type="project" value="UniProtKB-UniPathway"/>
</dbReference>
<gene>
    <name evidence="11" type="ORF">DVH29_02065</name>
</gene>
<protein>
    <recommendedName>
        <fullName evidence="3 8">Dihydrofolate reductase</fullName>
        <ecNumber evidence="3 8">1.5.1.3</ecNumber>
    </recommendedName>
</protein>
<keyword evidence="4 8" id="KW-0554">One-carbon metabolism</keyword>
<evidence type="ECO:0000256" key="7">
    <source>
        <dbReference type="ARBA" id="ARBA00025067"/>
    </source>
</evidence>
<comment type="function">
    <text evidence="7 8">Key enzyme in folate metabolism. Catalyzes an essential reaction for de novo glycine and purine synthesis, and for DNA precursor synthesis.</text>
</comment>